<feature type="non-terminal residue" evidence="1">
    <location>
        <position position="185"/>
    </location>
</feature>
<sequence length="185" mass="20840">MSRPRKRDTEEKHLTRLVTELIKDNPNLSDIGTIVGCLGEGSVKELEELKKNSGSIDEFLEVARQRADIALVVAAIKAAIGYDYIEEEQEIRRIPRTGADGCIEIVETPGNKKIRKKHAKKSDALLKFLLMNRLPQYFSDVRKVEINKKVIEIKSNTEAEIRTFAGKLLSVIDSEFIKTDNKGTS</sequence>
<evidence type="ECO:0000313" key="1">
    <source>
        <dbReference type="EMBL" id="KKK89088.1"/>
    </source>
</evidence>
<comment type="caution">
    <text evidence="1">The sequence shown here is derived from an EMBL/GenBank/DDBJ whole genome shotgun (WGS) entry which is preliminary data.</text>
</comment>
<dbReference type="AlphaFoldDB" id="A0A0F8Z5R1"/>
<gene>
    <name evidence="1" type="ORF">LCGC14_2736610</name>
</gene>
<name>A0A0F8Z5R1_9ZZZZ</name>
<proteinExistence type="predicted"/>
<protein>
    <submittedName>
        <fullName evidence="1">Uncharacterized protein</fullName>
    </submittedName>
</protein>
<organism evidence="1">
    <name type="scientific">marine sediment metagenome</name>
    <dbReference type="NCBI Taxonomy" id="412755"/>
    <lineage>
        <taxon>unclassified sequences</taxon>
        <taxon>metagenomes</taxon>
        <taxon>ecological metagenomes</taxon>
    </lineage>
</organism>
<accession>A0A0F8Z5R1</accession>
<reference evidence="1" key="1">
    <citation type="journal article" date="2015" name="Nature">
        <title>Complex archaea that bridge the gap between prokaryotes and eukaryotes.</title>
        <authorList>
            <person name="Spang A."/>
            <person name="Saw J.H."/>
            <person name="Jorgensen S.L."/>
            <person name="Zaremba-Niedzwiedzka K."/>
            <person name="Martijn J."/>
            <person name="Lind A.E."/>
            <person name="van Eijk R."/>
            <person name="Schleper C."/>
            <person name="Guy L."/>
            <person name="Ettema T.J."/>
        </authorList>
    </citation>
    <scope>NUCLEOTIDE SEQUENCE</scope>
</reference>
<dbReference type="EMBL" id="LAZR01049674">
    <property type="protein sequence ID" value="KKK89088.1"/>
    <property type="molecule type" value="Genomic_DNA"/>
</dbReference>